<feature type="transmembrane region" description="Helical" evidence="2">
    <location>
        <begin position="155"/>
        <end position="182"/>
    </location>
</feature>
<dbReference type="Proteomes" id="UP000824049">
    <property type="component" value="Unassembled WGS sequence"/>
</dbReference>
<keyword evidence="2" id="KW-0472">Membrane</keyword>
<feature type="region of interest" description="Disordered" evidence="1">
    <location>
        <begin position="203"/>
        <end position="227"/>
    </location>
</feature>
<evidence type="ECO:0000313" key="4">
    <source>
        <dbReference type="Proteomes" id="UP000824049"/>
    </source>
</evidence>
<evidence type="ECO:0000313" key="3">
    <source>
        <dbReference type="EMBL" id="HIZ40647.1"/>
    </source>
</evidence>
<feature type="transmembrane region" description="Helical" evidence="2">
    <location>
        <begin position="104"/>
        <end position="126"/>
    </location>
</feature>
<proteinExistence type="predicted"/>
<evidence type="ECO:0000256" key="2">
    <source>
        <dbReference type="SAM" id="Phobius"/>
    </source>
</evidence>
<dbReference type="InterPro" id="IPR006938">
    <property type="entry name" value="DUF624"/>
</dbReference>
<protein>
    <submittedName>
        <fullName evidence="3">YesL family protein</fullName>
    </submittedName>
</protein>
<organism evidence="3 4">
    <name type="scientific">Candidatus Anaerobutyricum stercoris</name>
    <dbReference type="NCBI Taxonomy" id="2838457"/>
    <lineage>
        <taxon>Bacteria</taxon>
        <taxon>Bacillati</taxon>
        <taxon>Bacillota</taxon>
        <taxon>Clostridia</taxon>
        <taxon>Lachnospirales</taxon>
        <taxon>Lachnospiraceae</taxon>
        <taxon>Anaerobutyricum</taxon>
    </lineage>
</organism>
<feature type="transmembrane region" description="Helical" evidence="2">
    <location>
        <begin position="21"/>
        <end position="47"/>
    </location>
</feature>
<keyword evidence="2" id="KW-1133">Transmembrane helix</keyword>
<sequence length="232" mass="26613">MKKIFNMDNPFWVAMGRVFDIFVLNCLWLLCCLPVFTIGPATTGLYYGMFGILRGDGGYPSRDFFKSFKLNFKQGLQLGIPLTLIGAFLALDIYLCYQSGRGIYTFFLFFFAVLFIVWLAVTLYTFPLLAKFERTNKQILIWAFTLCIKNFPRTLYMFFSLALGLWLCHLLPGLLFIAPAFIAENHTAILLTVLDPYLPKPFEDDETEDNGGSEHDAEDKIVPPDDDMKWLL</sequence>
<reference evidence="3" key="2">
    <citation type="submission" date="2021-04" db="EMBL/GenBank/DDBJ databases">
        <authorList>
            <person name="Gilroy R."/>
        </authorList>
    </citation>
    <scope>NUCLEOTIDE SEQUENCE</scope>
    <source>
        <strain evidence="3">CHK179-28034</strain>
    </source>
</reference>
<evidence type="ECO:0000256" key="1">
    <source>
        <dbReference type="SAM" id="MobiDB-lite"/>
    </source>
</evidence>
<dbReference type="Pfam" id="PF04854">
    <property type="entry name" value="DUF624"/>
    <property type="match status" value="1"/>
</dbReference>
<dbReference type="AlphaFoldDB" id="A0A9D2ENC0"/>
<keyword evidence="2" id="KW-0812">Transmembrane</keyword>
<accession>A0A9D2ENC0</accession>
<feature type="transmembrane region" description="Helical" evidence="2">
    <location>
        <begin position="78"/>
        <end position="97"/>
    </location>
</feature>
<gene>
    <name evidence="3" type="ORF">H9968_12155</name>
</gene>
<feature type="compositionally biased region" description="Basic and acidic residues" evidence="1">
    <location>
        <begin position="212"/>
        <end position="227"/>
    </location>
</feature>
<name>A0A9D2ENC0_9FIRM</name>
<comment type="caution">
    <text evidence="3">The sequence shown here is derived from an EMBL/GenBank/DDBJ whole genome shotgun (WGS) entry which is preliminary data.</text>
</comment>
<reference evidence="3" key="1">
    <citation type="journal article" date="2021" name="PeerJ">
        <title>Extensive microbial diversity within the chicken gut microbiome revealed by metagenomics and culture.</title>
        <authorList>
            <person name="Gilroy R."/>
            <person name="Ravi A."/>
            <person name="Getino M."/>
            <person name="Pursley I."/>
            <person name="Horton D.L."/>
            <person name="Alikhan N.F."/>
            <person name="Baker D."/>
            <person name="Gharbi K."/>
            <person name="Hall N."/>
            <person name="Watson M."/>
            <person name="Adriaenssens E.M."/>
            <person name="Foster-Nyarko E."/>
            <person name="Jarju S."/>
            <person name="Secka A."/>
            <person name="Antonio M."/>
            <person name="Oren A."/>
            <person name="Chaudhuri R.R."/>
            <person name="La Ragione R."/>
            <person name="Hildebrand F."/>
            <person name="Pallen M.J."/>
        </authorList>
    </citation>
    <scope>NUCLEOTIDE SEQUENCE</scope>
    <source>
        <strain evidence="3">CHK179-28034</strain>
    </source>
</reference>
<dbReference type="EMBL" id="DXBR01000110">
    <property type="protein sequence ID" value="HIZ40647.1"/>
    <property type="molecule type" value="Genomic_DNA"/>
</dbReference>